<comment type="caution">
    <text evidence="1">The sequence shown here is derived from an EMBL/GenBank/DDBJ whole genome shotgun (WGS) entry which is preliminary data.</text>
</comment>
<dbReference type="Proteomes" id="UP000247459">
    <property type="component" value="Unassembled WGS sequence"/>
</dbReference>
<dbReference type="InterPro" id="IPR052159">
    <property type="entry name" value="Competence_DNA_uptake"/>
</dbReference>
<reference evidence="1 2" key="1">
    <citation type="submission" date="2018-01" db="EMBL/GenBank/DDBJ databases">
        <title>Genome sequence of the PGP bacterium Paenibacillus illinoisensis E3.</title>
        <authorList>
            <person name="Rolli E."/>
            <person name="Marasco R."/>
            <person name="Bessem C."/>
            <person name="Michoud G."/>
            <person name="Gaiarsa S."/>
            <person name="Borin S."/>
            <person name="Daffonchio D."/>
        </authorList>
    </citation>
    <scope>NUCLEOTIDE SEQUENCE [LARGE SCALE GENOMIC DNA]</scope>
    <source>
        <strain evidence="1 2">E3</strain>
    </source>
</reference>
<accession>A0A2W0CV67</accession>
<sequence>MLNWKHKFAMSFWKHKLTKWQTYGLSLTTTRAVVDVLKVAHHGSKTSSTEAWLQYWSAQSAVISAGANNTYGHPNPGVLERLEAVGSQIYRTDQMGEIQMRIKDGKIDVRQKLIVDE</sequence>
<dbReference type="EMBL" id="PRLG01000021">
    <property type="protein sequence ID" value="PYY27521.1"/>
    <property type="molecule type" value="Genomic_DNA"/>
</dbReference>
<dbReference type="InterPro" id="IPR036866">
    <property type="entry name" value="RibonucZ/Hydroxyglut_hydro"/>
</dbReference>
<gene>
    <name evidence="1" type="primary">comEC</name>
    <name evidence="1" type="ORF">PIL02S_04114</name>
</gene>
<dbReference type="PANTHER" id="PTHR30619">
    <property type="entry name" value="DNA INTERNALIZATION/COMPETENCE PROTEIN COMEC/REC2"/>
    <property type="match status" value="1"/>
</dbReference>
<dbReference type="SUPFAM" id="SSF56281">
    <property type="entry name" value="Metallo-hydrolase/oxidoreductase"/>
    <property type="match status" value="1"/>
</dbReference>
<dbReference type="Gene3D" id="3.60.15.10">
    <property type="entry name" value="Ribonuclease Z/Hydroxyacylglutathione hydrolase-like"/>
    <property type="match status" value="1"/>
</dbReference>
<dbReference type="AlphaFoldDB" id="A0A2W0CV67"/>
<dbReference type="PANTHER" id="PTHR30619:SF1">
    <property type="entry name" value="RECOMBINATION PROTEIN 2"/>
    <property type="match status" value="1"/>
</dbReference>
<organism evidence="1 2">
    <name type="scientific">Paenibacillus illinoisensis</name>
    <dbReference type="NCBI Taxonomy" id="59845"/>
    <lineage>
        <taxon>Bacteria</taxon>
        <taxon>Bacillati</taxon>
        <taxon>Bacillota</taxon>
        <taxon>Bacilli</taxon>
        <taxon>Bacillales</taxon>
        <taxon>Paenibacillaceae</taxon>
        <taxon>Paenibacillus</taxon>
    </lineage>
</organism>
<name>A0A2W0CV67_9BACL</name>
<proteinExistence type="predicted"/>
<evidence type="ECO:0000313" key="1">
    <source>
        <dbReference type="EMBL" id="PYY27521.1"/>
    </source>
</evidence>
<protein>
    <submittedName>
        <fullName evidence="1">ComE operon protein 3</fullName>
    </submittedName>
</protein>
<evidence type="ECO:0000313" key="2">
    <source>
        <dbReference type="Proteomes" id="UP000247459"/>
    </source>
</evidence>